<sequence length="38" mass="4052">MLYSNNTVIKPPLGRIKPPARAQSLPGGFPFQVASKAV</sequence>
<dbReference type="EMBL" id="CP022603">
    <property type="protein sequence ID" value="ASV83676.1"/>
    <property type="molecule type" value="Genomic_DNA"/>
</dbReference>
<dbReference type="Proteomes" id="UP000215256">
    <property type="component" value="Chromosome 2"/>
</dbReference>
<gene>
    <name evidence="1" type="ORF">CES85_4458</name>
</gene>
<protein>
    <submittedName>
        <fullName evidence="1">Uncharacterized protein</fullName>
    </submittedName>
</protein>
<evidence type="ECO:0000313" key="1">
    <source>
        <dbReference type="EMBL" id="ASV83676.1"/>
    </source>
</evidence>
<proteinExistence type="predicted"/>
<evidence type="ECO:0000313" key="2">
    <source>
        <dbReference type="Proteomes" id="UP000215256"/>
    </source>
</evidence>
<reference evidence="1 2" key="1">
    <citation type="submission" date="2017-07" db="EMBL/GenBank/DDBJ databases">
        <title>Phylogenetic study on the rhizospheric bacterium Ochrobactrum sp. A44.</title>
        <authorList>
            <person name="Krzyzanowska D.M."/>
            <person name="Ossowicki A."/>
            <person name="Rajewska M."/>
            <person name="Maciag T."/>
            <person name="Kaczynski Z."/>
            <person name="Czerwicka M."/>
            <person name="Jafra S."/>
        </authorList>
    </citation>
    <scope>NUCLEOTIDE SEQUENCE [LARGE SCALE GENOMIC DNA]</scope>
    <source>
        <strain evidence="1 2">A44</strain>
    </source>
</reference>
<name>A0A248UAI0_9HYPH</name>
<accession>A0A248UAI0</accession>
<organism evidence="1 2">
    <name type="scientific">Ochrobactrum quorumnocens</name>
    <dbReference type="NCBI Taxonomy" id="271865"/>
    <lineage>
        <taxon>Bacteria</taxon>
        <taxon>Pseudomonadati</taxon>
        <taxon>Pseudomonadota</taxon>
        <taxon>Alphaproteobacteria</taxon>
        <taxon>Hyphomicrobiales</taxon>
        <taxon>Brucellaceae</taxon>
        <taxon>Brucella/Ochrobactrum group</taxon>
        <taxon>Ochrobactrum</taxon>
    </lineage>
</organism>
<dbReference type="AlphaFoldDB" id="A0A248UAI0"/>
<dbReference type="KEGG" id="och:CES85_4458"/>